<organism evidence="3 4">
    <name type="scientific">Planococcus halotolerans</name>
    <dbReference type="NCBI Taxonomy" id="2233542"/>
    <lineage>
        <taxon>Bacteria</taxon>
        <taxon>Bacillati</taxon>
        <taxon>Bacillota</taxon>
        <taxon>Bacilli</taxon>
        <taxon>Bacillales</taxon>
        <taxon>Caryophanaceae</taxon>
        <taxon>Planococcus</taxon>
    </lineage>
</organism>
<dbReference type="PROSITE" id="PS50995">
    <property type="entry name" value="HTH_MARR_2"/>
    <property type="match status" value="1"/>
</dbReference>
<dbReference type="InterPro" id="IPR036390">
    <property type="entry name" value="WH_DNA-bd_sf"/>
</dbReference>
<reference evidence="3 4" key="1">
    <citation type="submission" date="2018-06" db="EMBL/GenBank/DDBJ databases">
        <title>The draft genome sequences of strains SCU63 and S1.</title>
        <authorList>
            <person name="Gan L."/>
        </authorList>
    </citation>
    <scope>NUCLEOTIDE SEQUENCE [LARGE SCALE GENOMIC DNA]</scope>
    <source>
        <strain evidence="3 4">SCU63</strain>
    </source>
</reference>
<dbReference type="Pfam" id="PF01047">
    <property type="entry name" value="MarR"/>
    <property type="match status" value="1"/>
</dbReference>
<dbReference type="SUPFAM" id="SSF46785">
    <property type="entry name" value="Winged helix' DNA-binding domain"/>
    <property type="match status" value="1"/>
</dbReference>
<evidence type="ECO:0000313" key="4">
    <source>
        <dbReference type="Proteomes" id="UP000251002"/>
    </source>
</evidence>
<evidence type="ECO:0000313" key="3">
    <source>
        <dbReference type="EMBL" id="RAZ75649.1"/>
    </source>
</evidence>
<evidence type="ECO:0000256" key="1">
    <source>
        <dbReference type="ARBA" id="ARBA00023125"/>
    </source>
</evidence>
<sequence length="147" mass="17227">MDQRIQEAVDLFTEVMVYGTEKVIKSVDHPLWKEYSPEQMQMLKLISKEKQITSSRLAVLQSVHKSAISSRIKKLLQKELIRIAETDDKRTKMLEITDAGREVLAQSDKALTEYIEKLMSEQIEDKEIDEFLIIFRKLKKILKMDEV</sequence>
<proteinExistence type="predicted"/>
<comment type="caution">
    <text evidence="3">The sequence shown here is derived from an EMBL/GenBank/DDBJ whole genome shotgun (WGS) entry which is preliminary data.</text>
</comment>
<dbReference type="AlphaFoldDB" id="A0A365KRM8"/>
<dbReference type="Gene3D" id="1.10.10.10">
    <property type="entry name" value="Winged helix-like DNA-binding domain superfamily/Winged helix DNA-binding domain"/>
    <property type="match status" value="1"/>
</dbReference>
<dbReference type="PANTHER" id="PTHR33164">
    <property type="entry name" value="TRANSCRIPTIONAL REGULATOR, MARR FAMILY"/>
    <property type="match status" value="1"/>
</dbReference>
<feature type="domain" description="HTH marR-type" evidence="2">
    <location>
        <begin position="1"/>
        <end position="140"/>
    </location>
</feature>
<dbReference type="Proteomes" id="UP000251002">
    <property type="component" value="Unassembled WGS sequence"/>
</dbReference>
<dbReference type="InterPro" id="IPR000835">
    <property type="entry name" value="HTH_MarR-typ"/>
</dbReference>
<gene>
    <name evidence="3" type="ORF">DP120_12655</name>
</gene>
<dbReference type="PANTHER" id="PTHR33164:SF102">
    <property type="entry name" value="TRANSCRIPTIONAL REGULATORY PROTEIN"/>
    <property type="match status" value="1"/>
</dbReference>
<name>A0A365KRM8_9BACL</name>
<dbReference type="GO" id="GO:0006950">
    <property type="term" value="P:response to stress"/>
    <property type="evidence" value="ECO:0007669"/>
    <property type="project" value="TreeGrafter"/>
</dbReference>
<dbReference type="GO" id="GO:0003677">
    <property type="term" value="F:DNA binding"/>
    <property type="evidence" value="ECO:0007669"/>
    <property type="project" value="UniProtKB-KW"/>
</dbReference>
<dbReference type="RefSeq" id="WP_112224045.1">
    <property type="nucleotide sequence ID" value="NZ_CP047673.1"/>
</dbReference>
<keyword evidence="4" id="KW-1185">Reference proteome</keyword>
<dbReference type="InterPro" id="IPR039422">
    <property type="entry name" value="MarR/SlyA-like"/>
</dbReference>
<dbReference type="EMBL" id="QLZR01000005">
    <property type="protein sequence ID" value="RAZ75649.1"/>
    <property type="molecule type" value="Genomic_DNA"/>
</dbReference>
<keyword evidence="1" id="KW-0238">DNA-binding</keyword>
<dbReference type="InterPro" id="IPR036388">
    <property type="entry name" value="WH-like_DNA-bd_sf"/>
</dbReference>
<evidence type="ECO:0000259" key="2">
    <source>
        <dbReference type="PROSITE" id="PS50995"/>
    </source>
</evidence>
<dbReference type="GO" id="GO:0003700">
    <property type="term" value="F:DNA-binding transcription factor activity"/>
    <property type="evidence" value="ECO:0007669"/>
    <property type="project" value="InterPro"/>
</dbReference>
<dbReference type="SMART" id="SM00347">
    <property type="entry name" value="HTH_MARR"/>
    <property type="match status" value="1"/>
</dbReference>
<protein>
    <submittedName>
        <fullName evidence="3">MarR family transcriptional regulator</fullName>
    </submittedName>
</protein>
<accession>A0A365KRM8</accession>